<proteinExistence type="predicted"/>
<dbReference type="EMBL" id="MCFL01000007">
    <property type="protein sequence ID" value="ORZ38702.1"/>
    <property type="molecule type" value="Genomic_DNA"/>
</dbReference>
<accession>A0A1Y2HZW3</accession>
<name>A0A1Y2HZW3_9FUNG</name>
<organism evidence="2 3">
    <name type="scientific">Catenaria anguillulae PL171</name>
    <dbReference type="NCBI Taxonomy" id="765915"/>
    <lineage>
        <taxon>Eukaryota</taxon>
        <taxon>Fungi</taxon>
        <taxon>Fungi incertae sedis</taxon>
        <taxon>Blastocladiomycota</taxon>
        <taxon>Blastocladiomycetes</taxon>
        <taxon>Blastocladiales</taxon>
        <taxon>Catenariaceae</taxon>
        <taxon>Catenaria</taxon>
    </lineage>
</organism>
<comment type="caution">
    <text evidence="2">The sequence shown here is derived from an EMBL/GenBank/DDBJ whole genome shotgun (WGS) entry which is preliminary data.</text>
</comment>
<protein>
    <submittedName>
        <fullName evidence="2">Uncharacterized protein</fullName>
    </submittedName>
</protein>
<feature type="compositionally biased region" description="Basic and acidic residues" evidence="1">
    <location>
        <begin position="1"/>
        <end position="13"/>
    </location>
</feature>
<evidence type="ECO:0000313" key="3">
    <source>
        <dbReference type="Proteomes" id="UP000193411"/>
    </source>
</evidence>
<feature type="region of interest" description="Disordered" evidence="1">
    <location>
        <begin position="34"/>
        <end position="57"/>
    </location>
</feature>
<reference evidence="2 3" key="1">
    <citation type="submission" date="2016-07" db="EMBL/GenBank/DDBJ databases">
        <title>Pervasive Adenine N6-methylation of Active Genes in Fungi.</title>
        <authorList>
            <consortium name="DOE Joint Genome Institute"/>
            <person name="Mondo S.J."/>
            <person name="Dannebaum R.O."/>
            <person name="Kuo R.C."/>
            <person name="Labutti K."/>
            <person name="Haridas S."/>
            <person name="Kuo A."/>
            <person name="Salamov A."/>
            <person name="Ahrendt S.R."/>
            <person name="Lipzen A."/>
            <person name="Sullivan W."/>
            <person name="Andreopoulos W.B."/>
            <person name="Clum A."/>
            <person name="Lindquist E."/>
            <person name="Daum C."/>
            <person name="Ramamoorthy G.K."/>
            <person name="Gryganskyi A."/>
            <person name="Culley D."/>
            <person name="Magnuson J.K."/>
            <person name="James T.Y."/>
            <person name="O'Malley M.A."/>
            <person name="Stajich J.E."/>
            <person name="Spatafora J.W."/>
            <person name="Visel A."/>
            <person name="Grigoriev I.V."/>
        </authorList>
    </citation>
    <scope>NUCLEOTIDE SEQUENCE [LARGE SCALE GENOMIC DNA]</scope>
    <source>
        <strain evidence="2 3">PL171</strain>
    </source>
</reference>
<gene>
    <name evidence="2" type="ORF">BCR44DRAFT_1427640</name>
</gene>
<dbReference type="AlphaFoldDB" id="A0A1Y2HZW3"/>
<sequence length="57" mass="6692">MTPRQNRIDQETRARKRQRTGRDILPQETMMEVASSTNLTGQAEQKKDVAGWIRRHI</sequence>
<feature type="compositionally biased region" description="Polar residues" evidence="1">
    <location>
        <begin position="34"/>
        <end position="43"/>
    </location>
</feature>
<evidence type="ECO:0000256" key="1">
    <source>
        <dbReference type="SAM" id="MobiDB-lite"/>
    </source>
</evidence>
<feature type="region of interest" description="Disordered" evidence="1">
    <location>
        <begin position="1"/>
        <end position="22"/>
    </location>
</feature>
<dbReference type="Proteomes" id="UP000193411">
    <property type="component" value="Unassembled WGS sequence"/>
</dbReference>
<evidence type="ECO:0000313" key="2">
    <source>
        <dbReference type="EMBL" id="ORZ38702.1"/>
    </source>
</evidence>
<keyword evidence="3" id="KW-1185">Reference proteome</keyword>